<dbReference type="Pfam" id="PF00651">
    <property type="entry name" value="BTB"/>
    <property type="match status" value="1"/>
</dbReference>
<dbReference type="InterPro" id="IPR000210">
    <property type="entry name" value="BTB/POZ_dom"/>
</dbReference>
<dbReference type="SUPFAM" id="SSF54695">
    <property type="entry name" value="POZ domain"/>
    <property type="match status" value="1"/>
</dbReference>
<sequence length="611" mass="73409">MESSNNKNIIARERPLTPRDAYFMKVLDIIEKEGHCLTPTELEHTEMFLSGDKLPKKYYDLGRSAFLYYLHTYNLTFEDAFDNTQIEAKDDFIKLVFHDGNLVATKTFLTSFFKYFEMRFNFDRENDEKVIHVEDFSYKHFLVVMKYFYGKRISFDLNNIVELYRLSSYFIVESTFFNRLVDYVKYFFPKLMKTRAFYENLTYFENGYLINCEEFFYCNNIDDLYDMKRLLYLYRHKHFQNNLPIEPEALKNGNLKYRYDVPMSYAVIEVVTNSINRIVLNRIGGYGNGSEYKFTEEYFYISEIMTRGSEIFVFFSDGIKHSLCHLKLIGNEKSQFTRYSLPIELCTKLKIIPYKDRFIVLKNCAAERPTRNLGDFDNPNRQSILNDKVTFQIFEHPSRIYTENNNPCDLFEPEEDQFDKFTMKDLNFNIRRRSFHDYFVFESEDYIYFLLIVKPTPDETSFFRINISTTQKEILDSLNTIIDPISVCNYNSTLFFLLKPKREDCTKSCKKESIKTVEGFCFDLKKNIWRNYKQPFIDYSKLDVSLEIVNGIMHFYIIKKRSDYKKIQETILYYTPDEESCWTEVRNKVYDTPHLLEEASYYYRLIRRPGF</sequence>
<evidence type="ECO:0000259" key="1">
    <source>
        <dbReference type="PROSITE" id="PS50097"/>
    </source>
</evidence>
<dbReference type="Proteomes" id="UP000038045">
    <property type="component" value="Unplaced"/>
</dbReference>
<protein>
    <submittedName>
        <fullName evidence="3">BTB domain-containing protein</fullName>
    </submittedName>
</protein>
<dbReference type="CDD" id="cd18186">
    <property type="entry name" value="BTB_POZ_ZBTB_KLHL-like"/>
    <property type="match status" value="1"/>
</dbReference>
<proteinExistence type="predicted"/>
<dbReference type="InterPro" id="IPR011333">
    <property type="entry name" value="SKP1/BTB/POZ_sf"/>
</dbReference>
<dbReference type="AlphaFoldDB" id="A0A0N5A5B4"/>
<evidence type="ECO:0000313" key="3">
    <source>
        <dbReference type="WBParaSite" id="PTRK_0001689800.1"/>
    </source>
</evidence>
<dbReference type="Gene3D" id="3.30.710.10">
    <property type="entry name" value="Potassium Channel Kv1.1, Chain A"/>
    <property type="match status" value="1"/>
</dbReference>
<evidence type="ECO:0000313" key="2">
    <source>
        <dbReference type="Proteomes" id="UP000038045"/>
    </source>
</evidence>
<dbReference type="STRING" id="131310.A0A0N5A5B4"/>
<organism evidence="2 3">
    <name type="scientific">Parastrongyloides trichosuri</name>
    <name type="common">Possum-specific nematode worm</name>
    <dbReference type="NCBI Taxonomy" id="131310"/>
    <lineage>
        <taxon>Eukaryota</taxon>
        <taxon>Metazoa</taxon>
        <taxon>Ecdysozoa</taxon>
        <taxon>Nematoda</taxon>
        <taxon>Chromadorea</taxon>
        <taxon>Rhabditida</taxon>
        <taxon>Tylenchina</taxon>
        <taxon>Panagrolaimomorpha</taxon>
        <taxon>Strongyloidoidea</taxon>
        <taxon>Strongyloididae</taxon>
        <taxon>Parastrongyloides</taxon>
    </lineage>
</organism>
<dbReference type="SMART" id="SM00225">
    <property type="entry name" value="BTB"/>
    <property type="match status" value="1"/>
</dbReference>
<reference evidence="3" key="1">
    <citation type="submission" date="2017-02" db="UniProtKB">
        <authorList>
            <consortium name="WormBaseParasite"/>
        </authorList>
    </citation>
    <scope>IDENTIFICATION</scope>
</reference>
<name>A0A0N5A5B4_PARTI</name>
<dbReference type="PROSITE" id="PS50097">
    <property type="entry name" value="BTB"/>
    <property type="match status" value="1"/>
</dbReference>
<feature type="domain" description="BTB" evidence="1">
    <location>
        <begin position="90"/>
        <end position="157"/>
    </location>
</feature>
<dbReference type="WBParaSite" id="PTRK_0001689800.1">
    <property type="protein sequence ID" value="PTRK_0001689800.1"/>
    <property type="gene ID" value="PTRK_0001689800"/>
</dbReference>
<accession>A0A0N5A5B4</accession>
<keyword evidence="2" id="KW-1185">Reference proteome</keyword>